<feature type="compositionally biased region" description="Acidic residues" evidence="1">
    <location>
        <begin position="195"/>
        <end position="209"/>
    </location>
</feature>
<dbReference type="Proteomes" id="UP001244011">
    <property type="component" value="Unassembled WGS sequence"/>
</dbReference>
<name>A0AAJ0C901_9PEZI</name>
<keyword evidence="3" id="KW-1185">Reference proteome</keyword>
<feature type="compositionally biased region" description="Acidic residues" evidence="1">
    <location>
        <begin position="285"/>
        <end position="296"/>
    </location>
</feature>
<evidence type="ECO:0000256" key="1">
    <source>
        <dbReference type="SAM" id="MobiDB-lite"/>
    </source>
</evidence>
<dbReference type="RefSeq" id="XP_060288399.1">
    <property type="nucleotide sequence ID" value="XM_060431347.1"/>
</dbReference>
<proteinExistence type="predicted"/>
<reference evidence="2" key="1">
    <citation type="submission" date="2023-06" db="EMBL/GenBank/DDBJ databases">
        <title>Genome-scale phylogeny and comparative genomics of the fungal order Sordariales.</title>
        <authorList>
            <consortium name="Lawrence Berkeley National Laboratory"/>
            <person name="Hensen N."/>
            <person name="Bonometti L."/>
            <person name="Westerberg I."/>
            <person name="Brannstrom I.O."/>
            <person name="Guillou S."/>
            <person name="Cros-Aarteil S."/>
            <person name="Calhoun S."/>
            <person name="Haridas S."/>
            <person name="Kuo A."/>
            <person name="Mondo S."/>
            <person name="Pangilinan J."/>
            <person name="Riley R."/>
            <person name="Labutti K."/>
            <person name="Andreopoulos B."/>
            <person name="Lipzen A."/>
            <person name="Chen C."/>
            <person name="Yanf M."/>
            <person name="Daum C."/>
            <person name="Ng V."/>
            <person name="Clum A."/>
            <person name="Steindorff A."/>
            <person name="Ohm R."/>
            <person name="Martin F."/>
            <person name="Silar P."/>
            <person name="Natvig D."/>
            <person name="Lalanne C."/>
            <person name="Gautier V."/>
            <person name="Ament-Velasquez S.L."/>
            <person name="Kruys A."/>
            <person name="Hutchinson M.I."/>
            <person name="Powell A.J."/>
            <person name="Barry K."/>
            <person name="Miller A.N."/>
            <person name="Grigoriev I.V."/>
            <person name="Debuchy R."/>
            <person name="Gladieux P."/>
            <person name="Thoren M.H."/>
            <person name="Johannesson H."/>
        </authorList>
    </citation>
    <scope>NUCLEOTIDE SEQUENCE</scope>
    <source>
        <strain evidence="2">8032-3</strain>
    </source>
</reference>
<feature type="compositionally biased region" description="Low complexity" evidence="1">
    <location>
        <begin position="358"/>
        <end position="367"/>
    </location>
</feature>
<accession>A0AAJ0C901</accession>
<feature type="compositionally biased region" description="Low complexity" evidence="1">
    <location>
        <begin position="89"/>
        <end position="99"/>
    </location>
</feature>
<feature type="region of interest" description="Disordered" evidence="1">
    <location>
        <begin position="1"/>
        <end position="110"/>
    </location>
</feature>
<gene>
    <name evidence="2" type="ORF">QBC33DRAFT_582605</name>
</gene>
<protein>
    <submittedName>
        <fullName evidence="2">Uncharacterized protein</fullName>
    </submittedName>
</protein>
<dbReference type="AlphaFoldDB" id="A0AAJ0C901"/>
<organism evidence="2 3">
    <name type="scientific">Phialemonium atrogriseum</name>
    <dbReference type="NCBI Taxonomy" id="1093897"/>
    <lineage>
        <taxon>Eukaryota</taxon>
        <taxon>Fungi</taxon>
        <taxon>Dikarya</taxon>
        <taxon>Ascomycota</taxon>
        <taxon>Pezizomycotina</taxon>
        <taxon>Sordariomycetes</taxon>
        <taxon>Sordariomycetidae</taxon>
        <taxon>Cephalothecales</taxon>
        <taxon>Cephalothecaceae</taxon>
        <taxon>Phialemonium</taxon>
    </lineage>
</organism>
<dbReference type="GeneID" id="85314534"/>
<feature type="region of interest" description="Disordered" evidence="1">
    <location>
        <begin position="191"/>
        <end position="221"/>
    </location>
</feature>
<dbReference type="EMBL" id="MU838997">
    <property type="protein sequence ID" value="KAK1772186.1"/>
    <property type="molecule type" value="Genomic_DNA"/>
</dbReference>
<feature type="compositionally biased region" description="Pro residues" evidence="1">
    <location>
        <begin position="100"/>
        <end position="110"/>
    </location>
</feature>
<sequence>MPGKRKSRKSSLFPQTIEQAFPPPSAARLAMGTVNTDPAKRTIATPTSSPKRQQQEKSPSRPSIFPMDALTTLSPAPISPSTRDEDISPTNGAPTTQAQPQPPSNPLPPPPLPLPWLWRCHACHAIYRLSCTRRCLSCAHVLCDGGSGPGGGGGVLPPSPKRRRRHSSGGGPCQSEFDYAGWKAWGRWRRGGAGEETDDDTVTDDNEGFAEEKKEKKLGERERKREMFARGEHDCSVHCDFPSECHNAAYVVAKQRAEQMMAAEREMEVQRQMERERQMRLAPIPEEEEGDADEDNKDGGGGGAGQVNFDDFVYAPPTSPDHDVDDGETAGEDGGPELVSDFQDVYELYAADIEDDSASGPAPAAGDDAAEEQDLADLLRLRGAFMRGEL</sequence>
<feature type="region of interest" description="Disordered" evidence="1">
    <location>
        <begin position="264"/>
        <end position="373"/>
    </location>
</feature>
<evidence type="ECO:0000313" key="2">
    <source>
        <dbReference type="EMBL" id="KAK1772186.1"/>
    </source>
</evidence>
<feature type="compositionally biased region" description="Basic and acidic residues" evidence="1">
    <location>
        <begin position="264"/>
        <end position="279"/>
    </location>
</feature>
<feature type="compositionally biased region" description="Acidic residues" evidence="1">
    <location>
        <begin position="323"/>
        <end position="335"/>
    </location>
</feature>
<feature type="region of interest" description="Disordered" evidence="1">
    <location>
        <begin position="147"/>
        <end position="174"/>
    </location>
</feature>
<comment type="caution">
    <text evidence="2">The sequence shown here is derived from an EMBL/GenBank/DDBJ whole genome shotgun (WGS) entry which is preliminary data.</text>
</comment>
<evidence type="ECO:0000313" key="3">
    <source>
        <dbReference type="Proteomes" id="UP001244011"/>
    </source>
</evidence>
<feature type="compositionally biased region" description="Basic and acidic residues" evidence="1">
    <location>
        <begin position="210"/>
        <end position="221"/>
    </location>
</feature>